<keyword evidence="1" id="KW-1133">Transmembrane helix</keyword>
<dbReference type="AlphaFoldDB" id="A0A5K7SEA6"/>
<feature type="transmembrane region" description="Helical" evidence="1">
    <location>
        <begin position="99"/>
        <end position="118"/>
    </location>
</feature>
<feature type="transmembrane region" description="Helical" evidence="1">
    <location>
        <begin position="51"/>
        <end position="69"/>
    </location>
</feature>
<evidence type="ECO:0000313" key="3">
    <source>
        <dbReference type="Proteomes" id="UP001193389"/>
    </source>
</evidence>
<dbReference type="Pfam" id="PF12412">
    <property type="entry name" value="DUF3667"/>
    <property type="match status" value="1"/>
</dbReference>
<keyword evidence="3" id="KW-1185">Reference proteome</keyword>
<keyword evidence="1" id="KW-0812">Transmembrane</keyword>
<name>A0A5K7SEA6_9BACT</name>
<protein>
    <recommendedName>
        <fullName evidence="4">DUF3667 domain-containing protein</fullName>
    </recommendedName>
</protein>
<evidence type="ECO:0008006" key="4">
    <source>
        <dbReference type="Google" id="ProtNLM"/>
    </source>
</evidence>
<dbReference type="EMBL" id="AP018694">
    <property type="protein sequence ID" value="BBE19767.1"/>
    <property type="molecule type" value="Genomic_DNA"/>
</dbReference>
<feature type="transmembrane region" description="Helical" evidence="1">
    <location>
        <begin position="194"/>
        <end position="213"/>
    </location>
</feature>
<proteinExistence type="predicted"/>
<evidence type="ECO:0000256" key="1">
    <source>
        <dbReference type="SAM" id="Phobius"/>
    </source>
</evidence>
<organism evidence="2 3">
    <name type="scientific">Aquipluma nitroreducens</name>
    <dbReference type="NCBI Taxonomy" id="2010828"/>
    <lineage>
        <taxon>Bacteria</taxon>
        <taxon>Pseudomonadati</taxon>
        <taxon>Bacteroidota</taxon>
        <taxon>Bacteroidia</taxon>
        <taxon>Marinilabiliales</taxon>
        <taxon>Prolixibacteraceae</taxon>
        <taxon>Aquipluma</taxon>
    </lineage>
</organism>
<sequence>MSLHYIWHDIQHGIFHFDNGIFYTIKQLLRRPGHSIREFINGKRIHHFKPLSFVVVLATFYGLLYHYFIDNPFGAEPINADGNLIQFYQKAIRWNLDHFAYTALLLALTTTMASYWVFKKQGYNLAEHLVLNLYYRGLVLVVALLLFPVLFIVYNKTDPENLMRYALLIQPLDFILMCWCYAQFFNKLNLIKVLGLTTLTYMLMSTINMMIWYTGMLIANIVA</sequence>
<dbReference type="Proteomes" id="UP001193389">
    <property type="component" value="Chromosome"/>
</dbReference>
<reference evidence="2" key="1">
    <citation type="journal article" date="2020" name="Int. J. Syst. Evol. Microbiol.">
        <title>Aquipluma nitroreducens gen. nov. sp. nov., a novel facultatively anaerobic bacterium isolated from a freshwater lake.</title>
        <authorList>
            <person name="Watanabe M."/>
            <person name="Kojima H."/>
            <person name="Fukui M."/>
        </authorList>
    </citation>
    <scope>NUCLEOTIDE SEQUENCE</scope>
    <source>
        <strain evidence="2">MeG22</strain>
    </source>
</reference>
<evidence type="ECO:0000313" key="2">
    <source>
        <dbReference type="EMBL" id="BBE19767.1"/>
    </source>
</evidence>
<feature type="transmembrane region" description="Helical" evidence="1">
    <location>
        <begin position="165"/>
        <end position="182"/>
    </location>
</feature>
<dbReference type="InterPro" id="IPR022134">
    <property type="entry name" value="DUF3667"/>
</dbReference>
<keyword evidence="1" id="KW-0472">Membrane</keyword>
<accession>A0A5K7SEA6</accession>
<gene>
    <name evidence="2" type="ORF">AQPE_3955</name>
</gene>
<dbReference type="KEGG" id="anf:AQPE_3955"/>
<feature type="transmembrane region" description="Helical" evidence="1">
    <location>
        <begin position="130"/>
        <end position="153"/>
    </location>
</feature>